<dbReference type="EMBL" id="WTPW01000161">
    <property type="protein sequence ID" value="KAF0540844.1"/>
    <property type="molecule type" value="Genomic_DNA"/>
</dbReference>
<comment type="caution">
    <text evidence="1">The sequence shown here is derived from an EMBL/GenBank/DDBJ whole genome shotgun (WGS) entry which is preliminary data.</text>
</comment>
<protein>
    <submittedName>
        <fullName evidence="1">Uncharacterized protein</fullName>
    </submittedName>
</protein>
<evidence type="ECO:0000313" key="2">
    <source>
        <dbReference type="Proteomes" id="UP000439903"/>
    </source>
</evidence>
<dbReference type="AlphaFoldDB" id="A0A8H4AWX2"/>
<organism evidence="1 2">
    <name type="scientific">Gigaspora margarita</name>
    <dbReference type="NCBI Taxonomy" id="4874"/>
    <lineage>
        <taxon>Eukaryota</taxon>
        <taxon>Fungi</taxon>
        <taxon>Fungi incertae sedis</taxon>
        <taxon>Mucoromycota</taxon>
        <taxon>Glomeromycotina</taxon>
        <taxon>Glomeromycetes</taxon>
        <taxon>Diversisporales</taxon>
        <taxon>Gigasporaceae</taxon>
        <taxon>Gigaspora</taxon>
    </lineage>
</organism>
<sequence>MESYETITTNFSNYNPEELIEIERYVCFDNIAEGSMQALPNNDIKKKIDNMTLTYQDSENPVDNMPVDTSSKVIVTSEDIPVDTYSILGQKWSLFLKTMGSKMDLH</sequence>
<dbReference type="Proteomes" id="UP000439903">
    <property type="component" value="Unassembled WGS sequence"/>
</dbReference>
<accession>A0A8H4AWX2</accession>
<reference evidence="1 2" key="1">
    <citation type="journal article" date="2019" name="Environ. Microbiol.">
        <title>At the nexus of three kingdoms: the genome of the mycorrhizal fungus Gigaspora margarita provides insights into plant, endobacterial and fungal interactions.</title>
        <authorList>
            <person name="Venice F."/>
            <person name="Ghignone S."/>
            <person name="Salvioli di Fossalunga A."/>
            <person name="Amselem J."/>
            <person name="Novero M."/>
            <person name="Xianan X."/>
            <person name="Sedzielewska Toro K."/>
            <person name="Morin E."/>
            <person name="Lipzen A."/>
            <person name="Grigoriev I.V."/>
            <person name="Henrissat B."/>
            <person name="Martin F.M."/>
            <person name="Bonfante P."/>
        </authorList>
    </citation>
    <scope>NUCLEOTIDE SEQUENCE [LARGE SCALE GENOMIC DNA]</scope>
    <source>
        <strain evidence="1 2">BEG34</strain>
    </source>
</reference>
<gene>
    <name evidence="1" type="ORF">F8M41_006152</name>
</gene>
<evidence type="ECO:0000313" key="1">
    <source>
        <dbReference type="EMBL" id="KAF0540844.1"/>
    </source>
</evidence>
<dbReference type="OrthoDB" id="2437941at2759"/>
<name>A0A8H4AWX2_GIGMA</name>
<proteinExistence type="predicted"/>
<keyword evidence="2" id="KW-1185">Reference proteome</keyword>